<dbReference type="AlphaFoldDB" id="A0A310SLV8"/>
<proteinExistence type="predicted"/>
<reference evidence="1 2" key="1">
    <citation type="submission" date="2015-07" db="EMBL/GenBank/DDBJ databases">
        <title>The genome of Eufriesea mexicana.</title>
        <authorList>
            <person name="Pan H."/>
            <person name="Kapheim K."/>
        </authorList>
    </citation>
    <scope>NUCLEOTIDE SEQUENCE [LARGE SCALE GENOMIC DNA]</scope>
    <source>
        <strain evidence="1">0111107269</strain>
        <tissue evidence="1">Whole body</tissue>
    </source>
</reference>
<organism evidence="1 2">
    <name type="scientific">Eufriesea mexicana</name>
    <dbReference type="NCBI Taxonomy" id="516756"/>
    <lineage>
        <taxon>Eukaryota</taxon>
        <taxon>Metazoa</taxon>
        <taxon>Ecdysozoa</taxon>
        <taxon>Arthropoda</taxon>
        <taxon>Hexapoda</taxon>
        <taxon>Insecta</taxon>
        <taxon>Pterygota</taxon>
        <taxon>Neoptera</taxon>
        <taxon>Endopterygota</taxon>
        <taxon>Hymenoptera</taxon>
        <taxon>Apocrita</taxon>
        <taxon>Aculeata</taxon>
        <taxon>Apoidea</taxon>
        <taxon>Anthophila</taxon>
        <taxon>Apidae</taxon>
        <taxon>Eufriesea</taxon>
    </lineage>
</organism>
<name>A0A310SLV8_9HYME</name>
<dbReference type="EMBL" id="KQ762322">
    <property type="protein sequence ID" value="OAD55982.1"/>
    <property type="molecule type" value="Genomic_DNA"/>
</dbReference>
<keyword evidence="2" id="KW-1185">Reference proteome</keyword>
<evidence type="ECO:0000313" key="2">
    <source>
        <dbReference type="Proteomes" id="UP000250275"/>
    </source>
</evidence>
<gene>
    <name evidence="1" type="ORF">WN48_04104</name>
</gene>
<protein>
    <submittedName>
        <fullName evidence="1">Uncharacterized protein</fullName>
    </submittedName>
</protein>
<sequence length="237" mass="26762">MAFLQVRPRLLDEVHLRSGHAGGGDEAAVFCADQSQVALSGVGSVFSSLQFPLESADPGHALLGHALLLLQLPLVDAHFLRRLIERLLQQRDVLRVLLYLDHHLLDVALLLTEDLHGLRVSALLFVELEFQIADLHPGFMVGDVDDSAVQFFNFHVKLSYVHFKLLHGLYRHQLLLGDIVELSEEFVYLLNSINLLTYFISIDFETYLRFGATFRLFETFGQLNDLHAQISALAFDL</sequence>
<accession>A0A310SLV8</accession>
<dbReference type="Proteomes" id="UP000250275">
    <property type="component" value="Unassembled WGS sequence"/>
</dbReference>
<evidence type="ECO:0000313" key="1">
    <source>
        <dbReference type="EMBL" id="OAD55982.1"/>
    </source>
</evidence>